<accession>A0A1Y6BFH1</accession>
<dbReference type="STRING" id="1123014.SAMN02745746_01195"/>
<dbReference type="Proteomes" id="UP000192920">
    <property type="component" value="Unassembled WGS sequence"/>
</dbReference>
<dbReference type="AlphaFoldDB" id="A0A1Y6BFH1"/>
<dbReference type="EMBL" id="FXAG01000004">
    <property type="protein sequence ID" value="SMF08493.1"/>
    <property type="molecule type" value="Genomic_DNA"/>
</dbReference>
<name>A0A1Y6BFH1_9NEIS</name>
<evidence type="ECO:0000313" key="2">
    <source>
        <dbReference type="Proteomes" id="UP000192920"/>
    </source>
</evidence>
<sequence length="172" mass="19494">MDHAVATIIAEVLNQRGFILHDDVDARVPVLEGGFARFLQENENQLRHCGYTGGNLSDWSSSFRYKAEGVWSYGVVDDDWYWDEQHLNDALIDSYVFSICEGWLQRSGLLVRQLRPLMLSVLFTCSCGNVSKVPWEEIESAVLPTKPLFKLTGCCRACGKMKIPVERTVEAF</sequence>
<reference evidence="2" key="1">
    <citation type="submission" date="2017-04" db="EMBL/GenBank/DDBJ databases">
        <authorList>
            <person name="Varghese N."/>
            <person name="Submissions S."/>
        </authorList>
    </citation>
    <scope>NUCLEOTIDE SEQUENCE [LARGE SCALE GENOMIC DNA]</scope>
    <source>
        <strain evidence="2">DSM 22618</strain>
    </source>
</reference>
<proteinExistence type="predicted"/>
<dbReference type="RefSeq" id="WP_143477760.1">
    <property type="nucleotide sequence ID" value="NZ_FXAG01000004.1"/>
</dbReference>
<keyword evidence="2" id="KW-1185">Reference proteome</keyword>
<organism evidence="1 2">
    <name type="scientific">Pseudogulbenkiania subflava DSM 22618</name>
    <dbReference type="NCBI Taxonomy" id="1123014"/>
    <lineage>
        <taxon>Bacteria</taxon>
        <taxon>Pseudomonadati</taxon>
        <taxon>Pseudomonadota</taxon>
        <taxon>Betaproteobacteria</taxon>
        <taxon>Neisseriales</taxon>
        <taxon>Chromobacteriaceae</taxon>
        <taxon>Pseudogulbenkiania</taxon>
    </lineage>
</organism>
<gene>
    <name evidence="1" type="ORF">SAMN02745746_01195</name>
</gene>
<protein>
    <submittedName>
        <fullName evidence="1">Uncharacterized protein</fullName>
    </submittedName>
</protein>
<evidence type="ECO:0000313" key="1">
    <source>
        <dbReference type="EMBL" id="SMF08493.1"/>
    </source>
</evidence>